<name>A0AAE0CPF1_9ROSI</name>
<dbReference type="AlphaFoldDB" id="A0AAE0CPF1"/>
<dbReference type="Proteomes" id="UP001280121">
    <property type="component" value="Unassembled WGS sequence"/>
</dbReference>
<proteinExistence type="predicted"/>
<organism evidence="2 3">
    <name type="scientific">Dipteronia dyeriana</name>
    <dbReference type="NCBI Taxonomy" id="168575"/>
    <lineage>
        <taxon>Eukaryota</taxon>
        <taxon>Viridiplantae</taxon>
        <taxon>Streptophyta</taxon>
        <taxon>Embryophyta</taxon>
        <taxon>Tracheophyta</taxon>
        <taxon>Spermatophyta</taxon>
        <taxon>Magnoliopsida</taxon>
        <taxon>eudicotyledons</taxon>
        <taxon>Gunneridae</taxon>
        <taxon>Pentapetalae</taxon>
        <taxon>rosids</taxon>
        <taxon>malvids</taxon>
        <taxon>Sapindales</taxon>
        <taxon>Sapindaceae</taxon>
        <taxon>Hippocastanoideae</taxon>
        <taxon>Acereae</taxon>
        <taxon>Dipteronia</taxon>
    </lineage>
</organism>
<feature type="region of interest" description="Disordered" evidence="1">
    <location>
        <begin position="1"/>
        <end position="32"/>
    </location>
</feature>
<evidence type="ECO:0000313" key="3">
    <source>
        <dbReference type="Proteomes" id="UP001280121"/>
    </source>
</evidence>
<dbReference type="EMBL" id="JANJYI010000002">
    <property type="protein sequence ID" value="KAK2658602.1"/>
    <property type="molecule type" value="Genomic_DNA"/>
</dbReference>
<reference evidence="2" key="1">
    <citation type="journal article" date="2023" name="Plant J.">
        <title>Genome sequences and population genomics provide insights into the demographic history, inbreeding, and mutation load of two 'living fossil' tree species of Dipteronia.</title>
        <authorList>
            <person name="Feng Y."/>
            <person name="Comes H.P."/>
            <person name="Chen J."/>
            <person name="Zhu S."/>
            <person name="Lu R."/>
            <person name="Zhang X."/>
            <person name="Li P."/>
            <person name="Qiu J."/>
            <person name="Olsen K.M."/>
            <person name="Qiu Y."/>
        </authorList>
    </citation>
    <scope>NUCLEOTIDE SEQUENCE</scope>
    <source>
        <strain evidence="2">KIB01</strain>
    </source>
</reference>
<gene>
    <name evidence="2" type="ORF">Ddye_005135</name>
</gene>
<keyword evidence="3" id="KW-1185">Reference proteome</keyword>
<comment type="caution">
    <text evidence="2">The sequence shown here is derived from an EMBL/GenBank/DDBJ whole genome shotgun (WGS) entry which is preliminary data.</text>
</comment>
<evidence type="ECO:0000256" key="1">
    <source>
        <dbReference type="SAM" id="MobiDB-lite"/>
    </source>
</evidence>
<protein>
    <submittedName>
        <fullName evidence="2">Uncharacterized protein</fullName>
    </submittedName>
</protein>
<evidence type="ECO:0000313" key="2">
    <source>
        <dbReference type="EMBL" id="KAK2658602.1"/>
    </source>
</evidence>
<sequence length="99" mass="10851">MEDSDGTTIGGSLELAQKHGPCSELKHGKTKTPSWSEILRKEQARIHSINSRRLYLNSSDGNQFEQTNSATTLSFDYDLSIGGSKFYAKVDIGTPGQSK</sequence>
<accession>A0AAE0CPF1</accession>